<proteinExistence type="predicted"/>
<sequence>MDHRAFRRRHHGHADGDRETIRQTATPDSPTNPNGNANTTGKGRKTMRDSDADIAIDVLNKLIDQELKAASAGMRDGNRILEECASTRYHAYTFARDEIRKALADAVEERDARNPFQCQRDELVTQDMHTCDLCGRWCPSPVYRVCLCYADQSRVASDVCADCMWRLGFRPVGTVPLEAYRRYERWVSEHPTGRRG</sequence>
<feature type="compositionally biased region" description="Basic residues" evidence="1">
    <location>
        <begin position="1"/>
        <end position="12"/>
    </location>
</feature>
<evidence type="ECO:0000313" key="2">
    <source>
        <dbReference type="EMBL" id="DAG04125.1"/>
    </source>
</evidence>
<feature type="compositionally biased region" description="Low complexity" evidence="1">
    <location>
        <begin position="31"/>
        <end position="41"/>
    </location>
</feature>
<protein>
    <submittedName>
        <fullName evidence="2">Uncharacterized protein</fullName>
    </submittedName>
</protein>
<reference evidence="2" key="1">
    <citation type="journal article" date="2021" name="Proc. Natl. Acad. Sci. U.S.A.">
        <title>A Catalog of Tens of Thousands of Viruses from Human Metagenomes Reveals Hidden Associations with Chronic Diseases.</title>
        <authorList>
            <person name="Tisza M.J."/>
            <person name="Buck C.B."/>
        </authorList>
    </citation>
    <scope>NUCLEOTIDE SEQUENCE</scope>
    <source>
        <strain evidence="2">CtmJp3</strain>
    </source>
</reference>
<name>A0A8S5VBN4_9CAUD</name>
<evidence type="ECO:0000256" key="1">
    <source>
        <dbReference type="SAM" id="MobiDB-lite"/>
    </source>
</evidence>
<dbReference type="EMBL" id="BK016238">
    <property type="protein sequence ID" value="DAG04125.1"/>
    <property type="molecule type" value="Genomic_DNA"/>
</dbReference>
<feature type="region of interest" description="Disordered" evidence="1">
    <location>
        <begin position="1"/>
        <end position="49"/>
    </location>
</feature>
<accession>A0A8S5VBN4</accession>
<organism evidence="2">
    <name type="scientific">Siphoviridae sp. ctmJp3</name>
    <dbReference type="NCBI Taxonomy" id="2825650"/>
    <lineage>
        <taxon>Viruses</taxon>
        <taxon>Duplodnaviria</taxon>
        <taxon>Heunggongvirae</taxon>
        <taxon>Uroviricota</taxon>
        <taxon>Caudoviricetes</taxon>
    </lineage>
</organism>